<dbReference type="Gene3D" id="3.40.50.360">
    <property type="match status" value="1"/>
</dbReference>
<keyword evidence="3" id="KW-0472">Membrane</keyword>
<keyword evidence="3" id="KW-0812">Transmembrane</keyword>
<evidence type="ECO:0000256" key="3">
    <source>
        <dbReference type="SAM" id="Phobius"/>
    </source>
</evidence>
<organism evidence="5 6">
    <name type="scientific">Fructilactobacillus florum DSM 22689 = JCM 16035</name>
    <dbReference type="NCBI Taxonomy" id="1423745"/>
    <lineage>
        <taxon>Bacteria</taxon>
        <taxon>Bacillati</taxon>
        <taxon>Bacillota</taxon>
        <taxon>Bacilli</taxon>
        <taxon>Lactobacillales</taxon>
        <taxon>Lactobacillaceae</taxon>
        <taxon>Fructilactobacillus</taxon>
    </lineage>
</organism>
<name>A0A0R2CKA8_9LACO</name>
<dbReference type="PANTHER" id="PTHR43278">
    <property type="entry name" value="NAD(P)H-DEPENDENT FMN-CONTAINING OXIDOREDUCTASE YWQN-RELATED"/>
    <property type="match status" value="1"/>
</dbReference>
<dbReference type="EMBL" id="AYZI01000003">
    <property type="protein sequence ID" value="KRM91879.1"/>
    <property type="molecule type" value="Genomic_DNA"/>
</dbReference>
<protein>
    <recommendedName>
        <fullName evidence="4">NADPH-dependent FMN reductase-like domain-containing protein</fullName>
    </recommendedName>
</protein>
<evidence type="ECO:0000313" key="5">
    <source>
        <dbReference type="EMBL" id="KRM91879.1"/>
    </source>
</evidence>
<sequence length="206" mass="22759">MKTLIKNKLLVVVSTLIIGVVIGGNGAFLINNYNSYSAASRSSSSSMQFSKPKNNDTKGKRVFLNASQNQDGNTSEMARKLFGNKSYEQINLAAYKIPQVGQGNGDFQTVFDKLKGAKIIVIGTPVYWSNMSGYLKTFIDHLEINDDLKGADLYVIVQGQQTNQNDARQSTYHTLKHVADRFGFNFVGIASDDVEVNKLHAKLINK</sequence>
<dbReference type="STRING" id="1423745.GCA_001311215_01788"/>
<keyword evidence="2" id="KW-0288">FMN</keyword>
<comment type="caution">
    <text evidence="5">The sequence shown here is derived from an EMBL/GenBank/DDBJ whole genome shotgun (WGS) entry which is preliminary data.</text>
</comment>
<reference evidence="5 6" key="1">
    <citation type="journal article" date="2015" name="Genome Announc.">
        <title>Expanding the biotechnology potential of lactobacilli through comparative genomics of 213 strains and associated genera.</title>
        <authorList>
            <person name="Sun Z."/>
            <person name="Harris H.M."/>
            <person name="McCann A."/>
            <person name="Guo C."/>
            <person name="Argimon S."/>
            <person name="Zhang W."/>
            <person name="Yang X."/>
            <person name="Jeffery I.B."/>
            <person name="Cooney J.C."/>
            <person name="Kagawa T.F."/>
            <person name="Liu W."/>
            <person name="Song Y."/>
            <person name="Salvetti E."/>
            <person name="Wrobel A."/>
            <person name="Rasinkangas P."/>
            <person name="Parkhill J."/>
            <person name="Rea M.C."/>
            <person name="O'Sullivan O."/>
            <person name="Ritari J."/>
            <person name="Douillard F.P."/>
            <person name="Paul Ross R."/>
            <person name="Yang R."/>
            <person name="Briner A.E."/>
            <person name="Felis G.E."/>
            <person name="de Vos W.M."/>
            <person name="Barrangou R."/>
            <person name="Klaenhammer T.R."/>
            <person name="Caufield P.W."/>
            <person name="Cui Y."/>
            <person name="Zhang H."/>
            <person name="O'Toole P.W."/>
        </authorList>
    </citation>
    <scope>NUCLEOTIDE SEQUENCE [LARGE SCALE GENOMIC DNA]</scope>
    <source>
        <strain evidence="5 6">DSM 22689</strain>
    </source>
</reference>
<evidence type="ECO:0000256" key="2">
    <source>
        <dbReference type="ARBA" id="ARBA00022643"/>
    </source>
</evidence>
<evidence type="ECO:0000313" key="6">
    <source>
        <dbReference type="Proteomes" id="UP000051586"/>
    </source>
</evidence>
<dbReference type="InterPro" id="IPR005025">
    <property type="entry name" value="FMN_Rdtase-like_dom"/>
</dbReference>
<dbReference type="RefSeq" id="WP_054690943.1">
    <property type="nucleotide sequence ID" value="NZ_AYZI01000003.1"/>
</dbReference>
<dbReference type="AlphaFoldDB" id="A0A0R2CKA8"/>
<keyword evidence="1" id="KW-0285">Flavoprotein</keyword>
<evidence type="ECO:0000256" key="1">
    <source>
        <dbReference type="ARBA" id="ARBA00022630"/>
    </source>
</evidence>
<dbReference type="InterPro" id="IPR051796">
    <property type="entry name" value="ISF_SsuE-like"/>
</dbReference>
<feature type="transmembrane region" description="Helical" evidence="3">
    <location>
        <begin position="9"/>
        <end position="30"/>
    </location>
</feature>
<dbReference type="GO" id="GO:0016491">
    <property type="term" value="F:oxidoreductase activity"/>
    <property type="evidence" value="ECO:0007669"/>
    <property type="project" value="InterPro"/>
</dbReference>
<keyword evidence="3" id="KW-1133">Transmembrane helix</keyword>
<dbReference type="InterPro" id="IPR029039">
    <property type="entry name" value="Flavoprotein-like_sf"/>
</dbReference>
<feature type="domain" description="NADPH-dependent FMN reductase-like" evidence="4">
    <location>
        <begin position="62"/>
        <end position="154"/>
    </location>
</feature>
<dbReference type="Pfam" id="PF03358">
    <property type="entry name" value="FMN_red"/>
    <property type="match status" value="1"/>
</dbReference>
<dbReference type="Proteomes" id="UP000051586">
    <property type="component" value="Unassembled WGS sequence"/>
</dbReference>
<dbReference type="SUPFAM" id="SSF52218">
    <property type="entry name" value="Flavoproteins"/>
    <property type="match status" value="1"/>
</dbReference>
<gene>
    <name evidence="5" type="ORF">FC87_GL000704</name>
</gene>
<proteinExistence type="predicted"/>
<dbReference type="PATRIC" id="fig|1423745.4.peg.745"/>
<accession>A0A0R2CKA8</accession>
<dbReference type="PANTHER" id="PTHR43278:SF4">
    <property type="entry name" value="NAD(P)H-DEPENDENT FMN-CONTAINING OXIDOREDUCTASE YWQN-RELATED"/>
    <property type="match status" value="1"/>
</dbReference>
<evidence type="ECO:0000259" key="4">
    <source>
        <dbReference type="Pfam" id="PF03358"/>
    </source>
</evidence>